<gene>
    <name evidence="1" type="ORF">OsI_18999</name>
</gene>
<name>B8AZG6_ORYSI</name>
<dbReference type="EMBL" id="CM000130">
    <property type="protein sequence ID" value="EEC78769.1"/>
    <property type="molecule type" value="Genomic_DNA"/>
</dbReference>
<evidence type="ECO:0000313" key="1">
    <source>
        <dbReference type="EMBL" id="EEC78769.1"/>
    </source>
</evidence>
<dbReference type="HOGENOM" id="CLU_1996400_0_0_1"/>
<dbReference type="STRING" id="39946.B8AZG6"/>
<protein>
    <recommendedName>
        <fullName evidence="3">Retrotransposon protein, putative, Ty1-copia subclass</fullName>
    </recommendedName>
</protein>
<dbReference type="Gramene" id="BGIOSGA019411-TA">
    <property type="protein sequence ID" value="BGIOSGA019411-PA"/>
    <property type="gene ID" value="BGIOSGA019411"/>
</dbReference>
<keyword evidence="2" id="KW-1185">Reference proteome</keyword>
<dbReference type="AlphaFoldDB" id="B8AZG6"/>
<reference evidence="1 2" key="1">
    <citation type="journal article" date="2005" name="PLoS Biol.">
        <title>The genomes of Oryza sativa: a history of duplications.</title>
        <authorList>
            <person name="Yu J."/>
            <person name="Wang J."/>
            <person name="Lin W."/>
            <person name="Li S."/>
            <person name="Li H."/>
            <person name="Zhou J."/>
            <person name="Ni P."/>
            <person name="Dong W."/>
            <person name="Hu S."/>
            <person name="Zeng C."/>
            <person name="Zhang J."/>
            <person name="Zhang Y."/>
            <person name="Li R."/>
            <person name="Xu Z."/>
            <person name="Li S."/>
            <person name="Li X."/>
            <person name="Zheng H."/>
            <person name="Cong L."/>
            <person name="Lin L."/>
            <person name="Yin J."/>
            <person name="Geng J."/>
            <person name="Li G."/>
            <person name="Shi J."/>
            <person name="Liu J."/>
            <person name="Lv H."/>
            <person name="Li J."/>
            <person name="Wang J."/>
            <person name="Deng Y."/>
            <person name="Ran L."/>
            <person name="Shi X."/>
            <person name="Wang X."/>
            <person name="Wu Q."/>
            <person name="Li C."/>
            <person name="Ren X."/>
            <person name="Wang J."/>
            <person name="Wang X."/>
            <person name="Li D."/>
            <person name="Liu D."/>
            <person name="Zhang X."/>
            <person name="Ji Z."/>
            <person name="Zhao W."/>
            <person name="Sun Y."/>
            <person name="Zhang Z."/>
            <person name="Bao J."/>
            <person name="Han Y."/>
            <person name="Dong L."/>
            <person name="Ji J."/>
            <person name="Chen P."/>
            <person name="Wu S."/>
            <person name="Liu J."/>
            <person name="Xiao Y."/>
            <person name="Bu D."/>
            <person name="Tan J."/>
            <person name="Yang L."/>
            <person name="Ye C."/>
            <person name="Zhang J."/>
            <person name="Xu J."/>
            <person name="Zhou Y."/>
            <person name="Yu Y."/>
            <person name="Zhang B."/>
            <person name="Zhuang S."/>
            <person name="Wei H."/>
            <person name="Liu B."/>
            <person name="Lei M."/>
            <person name="Yu H."/>
            <person name="Li Y."/>
            <person name="Xu H."/>
            <person name="Wei S."/>
            <person name="He X."/>
            <person name="Fang L."/>
            <person name="Zhang Z."/>
            <person name="Zhang Y."/>
            <person name="Huang X."/>
            <person name="Su Z."/>
            <person name="Tong W."/>
            <person name="Li J."/>
            <person name="Tong Z."/>
            <person name="Li S."/>
            <person name="Ye J."/>
            <person name="Wang L."/>
            <person name="Fang L."/>
            <person name="Lei T."/>
            <person name="Chen C."/>
            <person name="Chen H."/>
            <person name="Xu Z."/>
            <person name="Li H."/>
            <person name="Huang H."/>
            <person name="Zhang F."/>
            <person name="Xu H."/>
            <person name="Li N."/>
            <person name="Zhao C."/>
            <person name="Li S."/>
            <person name="Dong L."/>
            <person name="Huang Y."/>
            <person name="Li L."/>
            <person name="Xi Y."/>
            <person name="Qi Q."/>
            <person name="Li W."/>
            <person name="Zhang B."/>
            <person name="Hu W."/>
            <person name="Zhang Y."/>
            <person name="Tian X."/>
            <person name="Jiao Y."/>
            <person name="Liang X."/>
            <person name="Jin J."/>
            <person name="Gao L."/>
            <person name="Zheng W."/>
            <person name="Hao B."/>
            <person name="Liu S."/>
            <person name="Wang W."/>
            <person name="Yuan L."/>
            <person name="Cao M."/>
            <person name="McDermott J."/>
            <person name="Samudrala R."/>
            <person name="Wang J."/>
            <person name="Wong G.K."/>
            <person name="Yang H."/>
        </authorList>
    </citation>
    <scope>NUCLEOTIDE SEQUENCE [LARGE SCALE GENOMIC DNA]</scope>
    <source>
        <strain evidence="2">cv. 93-11</strain>
    </source>
</reference>
<evidence type="ECO:0000313" key="2">
    <source>
        <dbReference type="Proteomes" id="UP000007015"/>
    </source>
</evidence>
<proteinExistence type="predicted"/>
<dbReference type="Proteomes" id="UP000007015">
    <property type="component" value="Chromosome 5"/>
</dbReference>
<sequence length="125" mass="14232">MDQGNRAVKEEIEMHGVLQGSTNPIVYISSVEPLNKNNYGSWREKIEIALALSDIDLAPTEARPTENVVPVSGEVESEDDFKQRMLNHAPIRQKYDTDRSKWESCLLLLCVRDQPLDLHLEILES</sequence>
<accession>B8AZG6</accession>
<evidence type="ECO:0008006" key="3">
    <source>
        <dbReference type="Google" id="ProtNLM"/>
    </source>
</evidence>
<organism evidence="1 2">
    <name type="scientific">Oryza sativa subsp. indica</name>
    <name type="common">Rice</name>
    <dbReference type="NCBI Taxonomy" id="39946"/>
    <lineage>
        <taxon>Eukaryota</taxon>
        <taxon>Viridiplantae</taxon>
        <taxon>Streptophyta</taxon>
        <taxon>Embryophyta</taxon>
        <taxon>Tracheophyta</taxon>
        <taxon>Spermatophyta</taxon>
        <taxon>Magnoliopsida</taxon>
        <taxon>Liliopsida</taxon>
        <taxon>Poales</taxon>
        <taxon>Poaceae</taxon>
        <taxon>BOP clade</taxon>
        <taxon>Oryzoideae</taxon>
        <taxon>Oryzeae</taxon>
        <taxon>Oryzinae</taxon>
        <taxon>Oryza</taxon>
        <taxon>Oryza sativa</taxon>
    </lineage>
</organism>